<evidence type="ECO:0000256" key="5">
    <source>
        <dbReference type="ARBA" id="ARBA00023015"/>
    </source>
</evidence>
<dbReference type="SMART" id="SM00345">
    <property type="entry name" value="HTH_GNTR"/>
    <property type="match status" value="1"/>
</dbReference>
<evidence type="ECO:0000313" key="9">
    <source>
        <dbReference type="EMBL" id="MUG47759.1"/>
    </source>
</evidence>
<dbReference type="Gene3D" id="1.10.10.10">
    <property type="entry name" value="Winged helix-like DNA-binding domain superfamily/Winged helix DNA-binding domain"/>
    <property type="match status" value="1"/>
</dbReference>
<organism evidence="9 10">
    <name type="scientific">Paenibacillus woosongensis</name>
    <dbReference type="NCBI Taxonomy" id="307580"/>
    <lineage>
        <taxon>Bacteria</taxon>
        <taxon>Bacillati</taxon>
        <taxon>Bacillota</taxon>
        <taxon>Bacilli</taxon>
        <taxon>Bacillales</taxon>
        <taxon>Paenibacillaceae</taxon>
        <taxon>Paenibacillus</taxon>
    </lineage>
</organism>
<comment type="similarity">
    <text evidence="2">In the C-terminal section; belongs to the class-I pyridoxal-phosphate-dependent aminotransferase family.</text>
</comment>
<dbReference type="GO" id="GO:0003700">
    <property type="term" value="F:DNA-binding transcription factor activity"/>
    <property type="evidence" value="ECO:0007669"/>
    <property type="project" value="InterPro"/>
</dbReference>
<keyword evidence="4" id="KW-0663">Pyridoxal phosphate</keyword>
<dbReference type="GO" id="GO:0030170">
    <property type="term" value="F:pyridoxal phosphate binding"/>
    <property type="evidence" value="ECO:0007669"/>
    <property type="project" value="InterPro"/>
</dbReference>
<dbReference type="InterPro" id="IPR004839">
    <property type="entry name" value="Aminotransferase_I/II_large"/>
</dbReference>
<dbReference type="InterPro" id="IPR015421">
    <property type="entry name" value="PyrdxlP-dep_Trfase_major"/>
</dbReference>
<dbReference type="GO" id="GO:0008483">
    <property type="term" value="F:transaminase activity"/>
    <property type="evidence" value="ECO:0007669"/>
    <property type="project" value="UniProtKB-KW"/>
</dbReference>
<dbReference type="OrthoDB" id="9808770at2"/>
<dbReference type="InterPro" id="IPR051446">
    <property type="entry name" value="HTH_trans_reg/aminotransferase"/>
</dbReference>
<dbReference type="InterPro" id="IPR015424">
    <property type="entry name" value="PyrdxlP-dep_Trfase"/>
</dbReference>
<dbReference type="InterPro" id="IPR000524">
    <property type="entry name" value="Tscrpt_reg_HTH_GntR"/>
</dbReference>
<evidence type="ECO:0000256" key="6">
    <source>
        <dbReference type="ARBA" id="ARBA00023125"/>
    </source>
</evidence>
<dbReference type="PANTHER" id="PTHR46577:SF1">
    <property type="entry name" value="HTH-TYPE TRANSCRIPTIONAL REGULATORY PROTEIN GABR"/>
    <property type="match status" value="1"/>
</dbReference>
<dbReference type="CDD" id="cd07377">
    <property type="entry name" value="WHTH_GntR"/>
    <property type="match status" value="1"/>
</dbReference>
<protein>
    <submittedName>
        <fullName evidence="9">Aminotransferase class I/II-fold pyridoxal phosphate-dependent enzyme</fullName>
    </submittedName>
</protein>
<dbReference type="PANTHER" id="PTHR46577">
    <property type="entry name" value="HTH-TYPE TRANSCRIPTIONAL REGULATORY PROTEIN GABR"/>
    <property type="match status" value="1"/>
</dbReference>
<evidence type="ECO:0000256" key="2">
    <source>
        <dbReference type="ARBA" id="ARBA00005384"/>
    </source>
</evidence>
<name>A0A7X3CQC5_9BACL</name>
<evidence type="ECO:0000259" key="8">
    <source>
        <dbReference type="PROSITE" id="PS50949"/>
    </source>
</evidence>
<sequence>MKYQLASDTSIGRKYTFFPSRKRTGFMVHISFVLTLPQFTTNLYTYKYTDCIIFRGQEGQMKNRTEAAPFSKSPVYLTVYEAIKQDIVAGRLHANDRLLSIREQARQLCISTTPVEAAYQQLIAEGFIESRPRQGFYVAALPDSYGRFTMSDPNTASRIPEKDHSTGEAYAYDFHLAKNDFAGFPISHWKRLLMQTLREEYEELLFYGDPQGEAGLREELAAYLFRIRGVVCRKEQIVIGAEQHLLLHYLAILLKGISPAIAVEDPCYPLIACAFQAEGFTVLTATEADKGIDISRLLQASARIVAVAPSHQFPGGRVMPFNERMELLKWAKEQEGYIIEDDYGGELRYVGQPVPALQGLAPDANVIYVGGFSQILAPDMCIHYMVLPESLLAPYMQLRRGLLFEQSSSRVYQRTLEKLMKQGYFERHVRKMRSLYRKKNQELAEALQIQFHDCGKVLNPHAGFHLILALDAKASEQEMIQAAKSGGIRVASASAFYSDQAACEREKRKWFLIGFGGIAGQHIEEGAAQLRRLWEPYLQV</sequence>
<dbReference type="InterPro" id="IPR036388">
    <property type="entry name" value="WH-like_DNA-bd_sf"/>
</dbReference>
<dbReference type="PROSITE" id="PS50949">
    <property type="entry name" value="HTH_GNTR"/>
    <property type="match status" value="1"/>
</dbReference>
<dbReference type="AlphaFoldDB" id="A0A7X3CQC5"/>
<evidence type="ECO:0000256" key="4">
    <source>
        <dbReference type="ARBA" id="ARBA00022898"/>
    </source>
</evidence>
<evidence type="ECO:0000256" key="1">
    <source>
        <dbReference type="ARBA" id="ARBA00001933"/>
    </source>
</evidence>
<dbReference type="Proteomes" id="UP000447876">
    <property type="component" value="Unassembled WGS sequence"/>
</dbReference>
<proteinExistence type="inferred from homology"/>
<evidence type="ECO:0000313" key="10">
    <source>
        <dbReference type="Proteomes" id="UP000447876"/>
    </source>
</evidence>
<keyword evidence="6" id="KW-0238">DNA-binding</keyword>
<evidence type="ECO:0000256" key="7">
    <source>
        <dbReference type="ARBA" id="ARBA00023163"/>
    </source>
</evidence>
<feature type="domain" description="HTH gntR-type" evidence="8">
    <location>
        <begin position="73"/>
        <end position="141"/>
    </location>
</feature>
<dbReference type="CDD" id="cd00609">
    <property type="entry name" value="AAT_like"/>
    <property type="match status" value="1"/>
</dbReference>
<dbReference type="Pfam" id="PF00392">
    <property type="entry name" value="GntR"/>
    <property type="match status" value="1"/>
</dbReference>
<keyword evidence="5" id="KW-0805">Transcription regulation</keyword>
<dbReference type="InterPro" id="IPR036390">
    <property type="entry name" value="WH_DNA-bd_sf"/>
</dbReference>
<reference evidence="9 10" key="1">
    <citation type="submission" date="2019-11" db="EMBL/GenBank/DDBJ databases">
        <title>Draft genome sequences of five Paenibacillus species of dairy origin.</title>
        <authorList>
            <person name="Olajide A.M."/>
            <person name="Chen S."/>
            <person name="Lapointe G."/>
        </authorList>
    </citation>
    <scope>NUCLEOTIDE SEQUENCE [LARGE SCALE GENOMIC DNA]</scope>
    <source>
        <strain evidence="9 10">12CR55</strain>
    </source>
</reference>
<dbReference type="SUPFAM" id="SSF53383">
    <property type="entry name" value="PLP-dependent transferases"/>
    <property type="match status" value="1"/>
</dbReference>
<dbReference type="EMBL" id="WNZW01000015">
    <property type="protein sequence ID" value="MUG47759.1"/>
    <property type="molecule type" value="Genomic_DNA"/>
</dbReference>
<accession>A0A7X3CQC5</accession>
<dbReference type="GO" id="GO:0003677">
    <property type="term" value="F:DNA binding"/>
    <property type="evidence" value="ECO:0007669"/>
    <property type="project" value="UniProtKB-KW"/>
</dbReference>
<keyword evidence="7" id="KW-0804">Transcription</keyword>
<evidence type="ECO:0000256" key="3">
    <source>
        <dbReference type="ARBA" id="ARBA00022576"/>
    </source>
</evidence>
<comment type="caution">
    <text evidence="9">The sequence shown here is derived from an EMBL/GenBank/DDBJ whole genome shotgun (WGS) entry which is preliminary data.</text>
</comment>
<dbReference type="Gene3D" id="3.40.640.10">
    <property type="entry name" value="Type I PLP-dependent aspartate aminotransferase-like (Major domain)"/>
    <property type="match status" value="1"/>
</dbReference>
<gene>
    <name evidence="9" type="ORF">GNP95_22705</name>
</gene>
<keyword evidence="9" id="KW-0808">Transferase</keyword>
<keyword evidence="3 9" id="KW-0032">Aminotransferase</keyword>
<dbReference type="Pfam" id="PF00155">
    <property type="entry name" value="Aminotran_1_2"/>
    <property type="match status" value="1"/>
</dbReference>
<dbReference type="SUPFAM" id="SSF46785">
    <property type="entry name" value="Winged helix' DNA-binding domain"/>
    <property type="match status" value="1"/>
</dbReference>
<comment type="cofactor">
    <cofactor evidence="1">
        <name>pyridoxal 5'-phosphate</name>
        <dbReference type="ChEBI" id="CHEBI:597326"/>
    </cofactor>
</comment>